<sequence length="373" mass="42971">MYVIATSLFTLVKFNFTLATYLFQLYMLIQFSLLLLLFIEPKRRVFRRLSKEMITEFFTYTDEDHSELLRKLRTDLWTEKKMFLLLPALLCFIGASCMLLCPYLDSQFGDMGFNTTEVGVFTDTPIPAIYPFSITKENRSFYFYVLTLLQAYSAVFVVSLIASGTLICITFVFEYNLHLSYLIACLDNLEERATGHFSRTWAEGRPGRVDLLYADPRFQASFKKCLKKNFSHHQKLLEWISLVQDLFKWPVGFAYSTGTVVIALSLLSTKTGTSLPGTAFISFMMCILEIGIMGMISILGQRVTDLNEDLRRSVYNMKWYFNNSNIKSDITIFQEMSLRPVELKGFGLVTCNLETFSNVINSAYSYYNLIMAV</sequence>
<feature type="transmembrane region" description="Helical" evidence="10">
    <location>
        <begin position="83"/>
        <end position="105"/>
    </location>
</feature>
<dbReference type="PANTHER" id="PTHR21137">
    <property type="entry name" value="ODORANT RECEPTOR"/>
    <property type="match status" value="1"/>
</dbReference>
<dbReference type="PANTHER" id="PTHR21137:SF35">
    <property type="entry name" value="ODORANT RECEPTOR 19A-RELATED"/>
    <property type="match status" value="1"/>
</dbReference>
<organism evidence="11">
    <name type="scientific">Yemma signatus</name>
    <dbReference type="NCBI Taxonomy" id="300820"/>
    <lineage>
        <taxon>Eukaryota</taxon>
        <taxon>Metazoa</taxon>
        <taxon>Ecdysozoa</taxon>
        <taxon>Arthropoda</taxon>
        <taxon>Hexapoda</taxon>
        <taxon>Insecta</taxon>
        <taxon>Pterygota</taxon>
        <taxon>Neoptera</taxon>
        <taxon>Paraneoptera</taxon>
        <taxon>Hemiptera</taxon>
        <taxon>Heteroptera</taxon>
        <taxon>Panheteroptera</taxon>
        <taxon>Pentatomomorpha</taxon>
        <taxon>Lygaeoidea</taxon>
        <taxon>Berytidae</taxon>
        <taxon>Yemma</taxon>
    </lineage>
</organism>
<feature type="transmembrane region" description="Helical" evidence="10">
    <location>
        <begin position="141"/>
        <end position="173"/>
    </location>
</feature>
<dbReference type="GO" id="GO:0005886">
    <property type="term" value="C:plasma membrane"/>
    <property type="evidence" value="ECO:0007669"/>
    <property type="project" value="UniProtKB-SubCell"/>
</dbReference>
<evidence type="ECO:0000256" key="7">
    <source>
        <dbReference type="ARBA" id="ARBA00023136"/>
    </source>
</evidence>
<dbReference type="GO" id="GO:0004984">
    <property type="term" value="F:olfactory receptor activity"/>
    <property type="evidence" value="ECO:0007669"/>
    <property type="project" value="InterPro"/>
</dbReference>
<evidence type="ECO:0000256" key="8">
    <source>
        <dbReference type="ARBA" id="ARBA00023170"/>
    </source>
</evidence>
<evidence type="ECO:0000256" key="6">
    <source>
        <dbReference type="ARBA" id="ARBA00022989"/>
    </source>
</evidence>
<accession>A0A385H5N4</accession>
<evidence type="ECO:0000256" key="1">
    <source>
        <dbReference type="ARBA" id="ARBA00004651"/>
    </source>
</evidence>
<evidence type="ECO:0000256" key="3">
    <source>
        <dbReference type="ARBA" id="ARBA00022606"/>
    </source>
</evidence>
<dbReference type="EMBL" id="MG204665">
    <property type="protein sequence ID" value="AXX83031.1"/>
    <property type="molecule type" value="mRNA"/>
</dbReference>
<comment type="similarity">
    <text evidence="10">Belongs to the insect chemoreceptor superfamily. Heteromeric odorant receptor channel (TC 1.A.69) family.</text>
</comment>
<dbReference type="GO" id="GO:0007165">
    <property type="term" value="P:signal transduction"/>
    <property type="evidence" value="ECO:0007669"/>
    <property type="project" value="UniProtKB-KW"/>
</dbReference>
<comment type="caution">
    <text evidence="10">Lacks conserved residue(s) required for the propagation of feature annotation.</text>
</comment>
<feature type="transmembrane region" description="Helical" evidence="10">
    <location>
        <begin position="246"/>
        <end position="267"/>
    </location>
</feature>
<keyword evidence="9 10" id="KW-0807">Transducer</keyword>
<keyword evidence="6 10" id="KW-1133">Transmembrane helix</keyword>
<evidence type="ECO:0000256" key="2">
    <source>
        <dbReference type="ARBA" id="ARBA00022475"/>
    </source>
</evidence>
<keyword evidence="4 10" id="KW-0812">Transmembrane</keyword>
<keyword evidence="7 10" id="KW-0472">Membrane</keyword>
<keyword evidence="3 10" id="KW-0716">Sensory transduction</keyword>
<protein>
    <recommendedName>
        <fullName evidence="10">Odorant receptor</fullName>
    </recommendedName>
</protein>
<keyword evidence="8 10" id="KW-0675">Receptor</keyword>
<evidence type="ECO:0000313" key="11">
    <source>
        <dbReference type="EMBL" id="AXX83031.1"/>
    </source>
</evidence>
<feature type="transmembrane region" description="Helical" evidence="10">
    <location>
        <begin position="279"/>
        <end position="299"/>
    </location>
</feature>
<evidence type="ECO:0000256" key="5">
    <source>
        <dbReference type="ARBA" id="ARBA00022725"/>
    </source>
</evidence>
<feature type="transmembrane region" description="Helical" evidence="10">
    <location>
        <begin position="18"/>
        <end position="39"/>
    </location>
</feature>
<dbReference type="AlphaFoldDB" id="A0A385H5N4"/>
<evidence type="ECO:0000256" key="10">
    <source>
        <dbReference type="RuleBase" id="RU351113"/>
    </source>
</evidence>
<comment type="subcellular location">
    <subcellularLocation>
        <location evidence="1 10">Cell membrane</location>
        <topology evidence="1 10">Multi-pass membrane protein</topology>
    </subcellularLocation>
</comment>
<dbReference type="GO" id="GO:0005549">
    <property type="term" value="F:odorant binding"/>
    <property type="evidence" value="ECO:0007669"/>
    <property type="project" value="InterPro"/>
</dbReference>
<keyword evidence="5 10" id="KW-0552">Olfaction</keyword>
<evidence type="ECO:0000256" key="9">
    <source>
        <dbReference type="ARBA" id="ARBA00023224"/>
    </source>
</evidence>
<proteinExistence type="evidence at transcript level"/>
<dbReference type="Pfam" id="PF02949">
    <property type="entry name" value="7tm_6"/>
    <property type="match status" value="1"/>
</dbReference>
<evidence type="ECO:0000256" key="4">
    <source>
        <dbReference type="ARBA" id="ARBA00022692"/>
    </source>
</evidence>
<keyword evidence="2" id="KW-1003">Cell membrane</keyword>
<dbReference type="InterPro" id="IPR004117">
    <property type="entry name" value="7tm6_olfct_rcpt"/>
</dbReference>
<reference evidence="11" key="1">
    <citation type="submission" date="2017-10" db="EMBL/GenBank/DDBJ databases">
        <authorList>
            <person name="Banno H."/>
            <person name="Chua N.-H."/>
        </authorList>
    </citation>
    <scope>NUCLEOTIDE SEQUENCE</scope>
</reference>
<name>A0A385H5N4_9HEMI</name>
<gene>
    <name evidence="11" type="primary">OR30</name>
</gene>